<evidence type="ECO:0000256" key="4">
    <source>
        <dbReference type="ARBA" id="ARBA00022475"/>
    </source>
</evidence>
<dbReference type="InterPro" id="IPR006121">
    <property type="entry name" value="HMA_dom"/>
</dbReference>
<evidence type="ECO:0000256" key="9">
    <source>
        <dbReference type="ARBA" id="ARBA00022967"/>
    </source>
</evidence>
<dbReference type="RefSeq" id="WP_235293943.1">
    <property type="nucleotide sequence ID" value="NZ_BSOH01000010.1"/>
</dbReference>
<dbReference type="PROSITE" id="PS00154">
    <property type="entry name" value="ATPASE_E1_E2"/>
    <property type="match status" value="1"/>
</dbReference>
<dbReference type="InterPro" id="IPR023298">
    <property type="entry name" value="ATPase_P-typ_TM_dom_sf"/>
</dbReference>
<evidence type="ECO:0000256" key="8">
    <source>
        <dbReference type="ARBA" id="ARBA00022842"/>
    </source>
</evidence>
<sequence>MLKEINIQTKCDHCGETCDETGPLNFCCNGCKQIYLLLKDSDLTQYYDIEKHPGVSRYNIVPEDLEYLKETDAVLKILSFRDEKLSKVNFKLPAIHCASCLYLLENLPKLHAGISNCTVNFLEKKAYITFEHDQIELFELVSLLYKIGYEPELNFSKLHEEKNTTVDRSLLLKIGVAGFSFGNIMLLSFPEYLGFADAASSYYLGYINILLALPVFFYSGYGYLSDAVKNIKQGNLGIHVPLAIGMITLFLRSVYEILSTTGEGYLDSFAGFVLFLLIGQWFQDFTKKSIAFDRDYRSYFPIAIQVLSENSWISKSIDKIEVDEIIKVRSGEIIPCDGELIAGNAQIDYSFVTGETTPKSMSIGEPIFAGGKQTSSSIEIKVSKTVDQGYLTQLWQESPFKEAKSSKAELLLNNISKYFTWTILAIATLTFLFWIFVDVSTAFRSITAVLIVACPCALALSVPFILGNATRILGKKEFYARSTETLEKLLDIDTIVFDKTGTITENKSMNAAFIGNPLSATDRDIIFSVTSQSSHPLSTAISQEINGTLRSVSNYVEVPGKGIIAECEGKLVKIGSASFILGAENNDERNVIIEMSHQIIGHYTFEKKLRRNISNIITNLSSYKLALLSGDNERERSRMKEIFPEGAVLNFEQSPKDKLKYIKELQANGASVMMVGDGLNDAGALKQSDVGMVVSEDNNTFTPACDAIISSDRLAGFIQILDYVKKLKVALIGAFIIAFLYNFIGLGFAVTGNLSPIVAAILMPTSSITIMVYGLLVSKWLSLKLL</sequence>
<keyword evidence="6 13" id="KW-0812">Transmembrane</keyword>
<feature type="transmembrane region" description="Helical" evidence="13">
    <location>
        <begin position="443"/>
        <end position="466"/>
    </location>
</feature>
<keyword evidence="8" id="KW-0460">Magnesium</keyword>
<reference evidence="15" key="1">
    <citation type="journal article" date="2014" name="Int. J. Syst. Evol. Microbiol.">
        <title>Complete genome sequence of Corynebacterium casei LMG S-19264T (=DSM 44701T), isolated from a smear-ripened cheese.</title>
        <authorList>
            <consortium name="US DOE Joint Genome Institute (JGI-PGF)"/>
            <person name="Walter F."/>
            <person name="Albersmeier A."/>
            <person name="Kalinowski J."/>
            <person name="Ruckert C."/>
        </authorList>
    </citation>
    <scope>NUCLEOTIDE SEQUENCE</scope>
    <source>
        <strain evidence="15">NBRC 108769</strain>
    </source>
</reference>
<organism evidence="15 16">
    <name type="scientific">Portibacter lacus</name>
    <dbReference type="NCBI Taxonomy" id="1099794"/>
    <lineage>
        <taxon>Bacteria</taxon>
        <taxon>Pseudomonadati</taxon>
        <taxon>Bacteroidota</taxon>
        <taxon>Saprospiria</taxon>
        <taxon>Saprospirales</taxon>
        <taxon>Haliscomenobacteraceae</taxon>
        <taxon>Portibacter</taxon>
    </lineage>
</organism>
<dbReference type="GO" id="GO:0005524">
    <property type="term" value="F:ATP binding"/>
    <property type="evidence" value="ECO:0007669"/>
    <property type="project" value="InterPro"/>
</dbReference>
<dbReference type="InterPro" id="IPR023214">
    <property type="entry name" value="HAD_sf"/>
</dbReference>
<evidence type="ECO:0000256" key="2">
    <source>
        <dbReference type="ARBA" id="ARBA00006024"/>
    </source>
</evidence>
<dbReference type="InterPro" id="IPR021993">
    <property type="entry name" value="ATPase-cat-bd"/>
</dbReference>
<dbReference type="PRINTS" id="PR00119">
    <property type="entry name" value="CATATPASE"/>
</dbReference>
<dbReference type="InterPro" id="IPR018303">
    <property type="entry name" value="ATPase_P-typ_P_site"/>
</dbReference>
<dbReference type="GO" id="GO:0005507">
    <property type="term" value="F:copper ion binding"/>
    <property type="evidence" value="ECO:0007669"/>
    <property type="project" value="TreeGrafter"/>
</dbReference>
<keyword evidence="5" id="KW-0597">Phosphoprotein</keyword>
<dbReference type="NCBIfam" id="TIGR01494">
    <property type="entry name" value="ATPase_P-type"/>
    <property type="match status" value="1"/>
</dbReference>
<evidence type="ECO:0000256" key="7">
    <source>
        <dbReference type="ARBA" id="ARBA00022723"/>
    </source>
</evidence>
<dbReference type="Pfam" id="PF00702">
    <property type="entry name" value="Hydrolase"/>
    <property type="match status" value="1"/>
</dbReference>
<dbReference type="Gene3D" id="3.30.70.100">
    <property type="match status" value="1"/>
</dbReference>
<dbReference type="InterPro" id="IPR036163">
    <property type="entry name" value="HMA_dom_sf"/>
</dbReference>
<keyword evidence="7" id="KW-0479">Metal-binding</keyword>
<evidence type="ECO:0000256" key="6">
    <source>
        <dbReference type="ARBA" id="ARBA00022692"/>
    </source>
</evidence>
<feature type="transmembrane region" description="Helical" evidence="13">
    <location>
        <begin position="264"/>
        <end position="282"/>
    </location>
</feature>
<evidence type="ECO:0000256" key="11">
    <source>
        <dbReference type="ARBA" id="ARBA00023065"/>
    </source>
</evidence>
<protein>
    <submittedName>
        <fullName evidence="15">ATPase</fullName>
    </submittedName>
</protein>
<comment type="similarity">
    <text evidence="2">Belongs to the cation transport ATPase (P-type) (TC 3.A.3) family. Type IB subfamily.</text>
</comment>
<dbReference type="Pfam" id="PF00122">
    <property type="entry name" value="E1-E2_ATPase"/>
    <property type="match status" value="1"/>
</dbReference>
<keyword evidence="12 13" id="KW-0472">Membrane</keyword>
<dbReference type="GO" id="GO:0016887">
    <property type="term" value="F:ATP hydrolysis activity"/>
    <property type="evidence" value="ECO:0007669"/>
    <property type="project" value="InterPro"/>
</dbReference>
<dbReference type="Gene3D" id="3.40.50.1000">
    <property type="entry name" value="HAD superfamily/HAD-like"/>
    <property type="match status" value="1"/>
</dbReference>
<feature type="transmembrane region" description="Helical" evidence="13">
    <location>
        <begin position="757"/>
        <end position="776"/>
    </location>
</feature>
<keyword evidence="4" id="KW-1003">Cell membrane</keyword>
<dbReference type="EMBL" id="BSOH01000010">
    <property type="protein sequence ID" value="GLR17182.1"/>
    <property type="molecule type" value="Genomic_DNA"/>
</dbReference>
<feature type="transmembrane region" description="Helical" evidence="13">
    <location>
        <begin position="170"/>
        <end position="189"/>
    </location>
</feature>
<dbReference type="GO" id="GO:0043682">
    <property type="term" value="F:P-type divalent copper transporter activity"/>
    <property type="evidence" value="ECO:0007669"/>
    <property type="project" value="TreeGrafter"/>
</dbReference>
<dbReference type="SUPFAM" id="SSF81653">
    <property type="entry name" value="Calcium ATPase, transduction domain A"/>
    <property type="match status" value="1"/>
</dbReference>
<evidence type="ECO:0000256" key="10">
    <source>
        <dbReference type="ARBA" id="ARBA00022989"/>
    </source>
</evidence>
<name>A0AA37SPM5_9BACT</name>
<evidence type="ECO:0000256" key="12">
    <source>
        <dbReference type="ARBA" id="ARBA00023136"/>
    </source>
</evidence>
<feature type="transmembrane region" description="Helical" evidence="13">
    <location>
        <begin position="236"/>
        <end position="258"/>
    </location>
</feature>
<dbReference type="Pfam" id="PF12156">
    <property type="entry name" value="ATPase-cat_bd"/>
    <property type="match status" value="1"/>
</dbReference>
<reference evidence="15" key="2">
    <citation type="submission" date="2023-01" db="EMBL/GenBank/DDBJ databases">
        <title>Draft genome sequence of Portibacter lacus strain NBRC 108769.</title>
        <authorList>
            <person name="Sun Q."/>
            <person name="Mori K."/>
        </authorList>
    </citation>
    <scope>NUCLEOTIDE SEQUENCE</scope>
    <source>
        <strain evidence="15">NBRC 108769</strain>
    </source>
</reference>
<keyword evidence="9" id="KW-1278">Translocase</keyword>
<comment type="caution">
    <text evidence="15">The sequence shown here is derived from an EMBL/GenBank/DDBJ whole genome shotgun (WGS) entry which is preliminary data.</text>
</comment>
<feature type="domain" description="HMA" evidence="14">
    <location>
        <begin position="86"/>
        <end position="152"/>
    </location>
</feature>
<dbReference type="Gene3D" id="3.40.1110.10">
    <property type="entry name" value="Calcium-transporting ATPase, cytoplasmic domain N"/>
    <property type="match status" value="1"/>
</dbReference>
<keyword evidence="10 13" id="KW-1133">Transmembrane helix</keyword>
<dbReference type="AlphaFoldDB" id="A0AA37SPM5"/>
<keyword evidence="16" id="KW-1185">Reference proteome</keyword>
<accession>A0AA37SPM5</accession>
<feature type="transmembrane region" description="Helical" evidence="13">
    <location>
        <begin position="201"/>
        <end position="224"/>
    </location>
</feature>
<evidence type="ECO:0000313" key="15">
    <source>
        <dbReference type="EMBL" id="GLR17182.1"/>
    </source>
</evidence>
<dbReference type="PANTHER" id="PTHR43520:SF5">
    <property type="entry name" value="CATION-TRANSPORTING P-TYPE ATPASE-RELATED"/>
    <property type="match status" value="1"/>
</dbReference>
<evidence type="ECO:0000313" key="16">
    <source>
        <dbReference type="Proteomes" id="UP001156666"/>
    </source>
</evidence>
<evidence type="ECO:0000256" key="3">
    <source>
        <dbReference type="ARBA" id="ARBA00022448"/>
    </source>
</evidence>
<dbReference type="InterPro" id="IPR023299">
    <property type="entry name" value="ATPase_P-typ_cyto_dom_N"/>
</dbReference>
<dbReference type="GO" id="GO:0055070">
    <property type="term" value="P:copper ion homeostasis"/>
    <property type="evidence" value="ECO:0007669"/>
    <property type="project" value="TreeGrafter"/>
</dbReference>
<feature type="transmembrane region" description="Helical" evidence="13">
    <location>
        <begin position="418"/>
        <end position="437"/>
    </location>
</feature>
<dbReference type="Gene3D" id="2.70.150.10">
    <property type="entry name" value="Calcium-transporting ATPase, cytoplasmic transduction domain A"/>
    <property type="match status" value="1"/>
</dbReference>
<dbReference type="PRINTS" id="PR00943">
    <property type="entry name" value="CUATPASE"/>
</dbReference>
<dbReference type="SUPFAM" id="SSF56784">
    <property type="entry name" value="HAD-like"/>
    <property type="match status" value="1"/>
</dbReference>
<evidence type="ECO:0000259" key="14">
    <source>
        <dbReference type="PROSITE" id="PS50846"/>
    </source>
</evidence>
<evidence type="ECO:0000256" key="13">
    <source>
        <dbReference type="SAM" id="Phobius"/>
    </source>
</evidence>
<proteinExistence type="inferred from homology"/>
<dbReference type="InterPro" id="IPR001757">
    <property type="entry name" value="P_typ_ATPase"/>
</dbReference>
<keyword evidence="11" id="KW-0406">Ion transport</keyword>
<evidence type="ECO:0000256" key="1">
    <source>
        <dbReference type="ARBA" id="ARBA00004651"/>
    </source>
</evidence>
<dbReference type="Proteomes" id="UP001156666">
    <property type="component" value="Unassembled WGS sequence"/>
</dbReference>
<dbReference type="SUPFAM" id="SSF55008">
    <property type="entry name" value="HMA, heavy metal-associated domain"/>
    <property type="match status" value="1"/>
</dbReference>
<keyword evidence="3" id="KW-0813">Transport</keyword>
<dbReference type="InterPro" id="IPR059000">
    <property type="entry name" value="ATPase_P-type_domA"/>
</dbReference>
<dbReference type="PROSITE" id="PS50846">
    <property type="entry name" value="HMA_2"/>
    <property type="match status" value="1"/>
</dbReference>
<dbReference type="InterPro" id="IPR036412">
    <property type="entry name" value="HAD-like_sf"/>
</dbReference>
<dbReference type="InterPro" id="IPR008250">
    <property type="entry name" value="ATPase_P-typ_transduc_dom_A_sf"/>
</dbReference>
<dbReference type="PANTHER" id="PTHR43520">
    <property type="entry name" value="ATP7, ISOFORM B"/>
    <property type="match status" value="1"/>
</dbReference>
<evidence type="ECO:0000256" key="5">
    <source>
        <dbReference type="ARBA" id="ARBA00022553"/>
    </source>
</evidence>
<dbReference type="GO" id="GO:0005886">
    <property type="term" value="C:plasma membrane"/>
    <property type="evidence" value="ECO:0007669"/>
    <property type="project" value="UniProtKB-SubCell"/>
</dbReference>
<dbReference type="SUPFAM" id="SSF81665">
    <property type="entry name" value="Calcium ATPase, transmembrane domain M"/>
    <property type="match status" value="1"/>
</dbReference>
<gene>
    <name evidence="15" type="primary">ccoI</name>
    <name evidence="15" type="ORF">GCM10007940_17970</name>
</gene>
<comment type="subcellular location">
    <subcellularLocation>
        <location evidence="1">Cell membrane</location>
        <topology evidence="1">Multi-pass membrane protein</topology>
    </subcellularLocation>
</comment>
<feature type="transmembrane region" description="Helical" evidence="13">
    <location>
        <begin position="729"/>
        <end position="751"/>
    </location>
</feature>